<dbReference type="InterPro" id="IPR025365">
    <property type="entry name" value="DUF4269"/>
</dbReference>
<dbReference type="RefSeq" id="WP_100743928.1">
    <property type="nucleotide sequence ID" value="NZ_NPDW01000002.1"/>
</dbReference>
<evidence type="ECO:0008006" key="3">
    <source>
        <dbReference type="Google" id="ProtNLM"/>
    </source>
</evidence>
<gene>
    <name evidence="1" type="ORF">CH364_10920</name>
</gene>
<proteinExistence type="predicted"/>
<comment type="caution">
    <text evidence="1">The sequence shown here is derived from an EMBL/GenBank/DDBJ whole genome shotgun (WGS) entry which is preliminary data.</text>
</comment>
<evidence type="ECO:0000313" key="2">
    <source>
        <dbReference type="Proteomes" id="UP000232145"/>
    </source>
</evidence>
<sequence length="199" mass="23323">MQSLLSHPFQQIEFLQSGNHKQQDLAKDLDEWKILKSLHGFKPTLAGTIPLDIDTDFSDVDILVKFNNPAHLQKICYAKFRNMPNYSFSEKNIALCVTLICRFETKKFSYEIFGQSVEPTDQYAWIHMMVENRFLSFADPTFREEIRNLKKQGIKTEPAFCKVLDLKGDPYQTLLQWNEKSEDQFRELLVQKGFHIIPN</sequence>
<protein>
    <recommendedName>
        <fullName evidence="3">DUF4269 domain-containing protein</fullName>
    </recommendedName>
</protein>
<evidence type="ECO:0000313" key="1">
    <source>
        <dbReference type="EMBL" id="PJZ84524.1"/>
    </source>
</evidence>
<dbReference type="AlphaFoldDB" id="A0A2N0AJR4"/>
<organism evidence="1 2">
    <name type="scientific">Leptospira harrisiae</name>
    <dbReference type="NCBI Taxonomy" id="2023189"/>
    <lineage>
        <taxon>Bacteria</taxon>
        <taxon>Pseudomonadati</taxon>
        <taxon>Spirochaetota</taxon>
        <taxon>Spirochaetia</taxon>
        <taxon>Leptospirales</taxon>
        <taxon>Leptospiraceae</taxon>
        <taxon>Leptospira</taxon>
    </lineage>
</organism>
<dbReference type="Proteomes" id="UP000232145">
    <property type="component" value="Unassembled WGS sequence"/>
</dbReference>
<keyword evidence="2" id="KW-1185">Reference proteome</keyword>
<dbReference type="OrthoDB" id="6402248at2"/>
<dbReference type="EMBL" id="NPDX01000002">
    <property type="protein sequence ID" value="PJZ84524.1"/>
    <property type="molecule type" value="Genomic_DNA"/>
</dbReference>
<name>A0A2N0AJR4_9LEPT</name>
<dbReference type="Pfam" id="PF14091">
    <property type="entry name" value="DUF4269"/>
    <property type="match status" value="1"/>
</dbReference>
<accession>A0A2N0AJR4</accession>
<reference evidence="1 2" key="1">
    <citation type="submission" date="2017-07" db="EMBL/GenBank/DDBJ databases">
        <title>Leptospira spp. isolated from tropical soils.</title>
        <authorList>
            <person name="Thibeaux R."/>
            <person name="Iraola G."/>
            <person name="Ferres I."/>
            <person name="Bierque E."/>
            <person name="Girault D."/>
            <person name="Soupe-Gilbert M.-E."/>
            <person name="Picardeau M."/>
            <person name="Goarant C."/>
        </authorList>
    </citation>
    <scope>NUCLEOTIDE SEQUENCE [LARGE SCALE GENOMIC DNA]</scope>
    <source>
        <strain evidence="1 2">FH2-B-A1</strain>
    </source>
</reference>